<proteinExistence type="predicted"/>
<evidence type="ECO:0000313" key="4">
    <source>
        <dbReference type="Proteomes" id="UP000000740"/>
    </source>
</evidence>
<keyword evidence="1" id="KW-1133">Transmembrane helix</keyword>
<dbReference type="InterPro" id="IPR029059">
    <property type="entry name" value="AB_hydrolase_5"/>
</dbReference>
<reference evidence="3 4" key="1">
    <citation type="journal article" date="2016" name="Stand. Genomic Sci.">
        <title>Complete genome sequence of the Antarctic Halorubrum lacusprofundi type strain ACAM 34.</title>
        <authorList>
            <person name="Anderson I.J."/>
            <person name="DasSarma P."/>
            <person name="Lucas S."/>
            <person name="Copeland A."/>
            <person name="Lapidus A."/>
            <person name="Del Rio T.G."/>
            <person name="Tice H."/>
            <person name="Dalin E."/>
            <person name="Bruce D.C."/>
            <person name="Goodwin L."/>
            <person name="Pitluck S."/>
            <person name="Sims D."/>
            <person name="Brettin T.S."/>
            <person name="Detter J.C."/>
            <person name="Han C.S."/>
            <person name="Larimer F."/>
            <person name="Hauser L."/>
            <person name="Land M."/>
            <person name="Ivanova N."/>
            <person name="Richardson P."/>
            <person name="Cavicchioli R."/>
            <person name="DasSarma S."/>
            <person name="Woese C.R."/>
            <person name="Kyrpides N.C."/>
        </authorList>
    </citation>
    <scope>NUCLEOTIDE SEQUENCE [LARGE SCALE GENOMIC DNA]</scope>
    <source>
        <strain evidence="4">ATCC 49239 / DSM 5036 / JCM 8891 / ACAM 34</strain>
    </source>
</reference>
<dbReference type="SUPFAM" id="SSF53474">
    <property type="entry name" value="alpha/beta-Hydrolases"/>
    <property type="match status" value="1"/>
</dbReference>
<keyword evidence="4" id="KW-1185">Reference proteome</keyword>
<evidence type="ECO:0000313" key="3">
    <source>
        <dbReference type="EMBL" id="ACM57132.1"/>
    </source>
</evidence>
<protein>
    <recommendedName>
        <fullName evidence="2">Alpha/beta hydrolase fold-5 domain-containing protein</fullName>
    </recommendedName>
</protein>
<organism evidence="3 4">
    <name type="scientific">Halorubrum lacusprofundi (strain ATCC 49239 / DSM 5036 / JCM 8891 / ACAM 34)</name>
    <dbReference type="NCBI Taxonomy" id="416348"/>
    <lineage>
        <taxon>Archaea</taxon>
        <taxon>Methanobacteriati</taxon>
        <taxon>Methanobacteriota</taxon>
        <taxon>Stenosarchaea group</taxon>
        <taxon>Halobacteria</taxon>
        <taxon>Halobacteriales</taxon>
        <taxon>Haloferacaceae</taxon>
        <taxon>Halorubrum</taxon>
    </lineage>
</organism>
<keyword evidence="1" id="KW-0472">Membrane</keyword>
<feature type="domain" description="Alpha/beta hydrolase fold-5" evidence="2">
    <location>
        <begin position="79"/>
        <end position="234"/>
    </location>
</feature>
<dbReference type="HOGENOM" id="CLU_077889_0_0_2"/>
<dbReference type="Gene3D" id="3.40.50.1820">
    <property type="entry name" value="alpha/beta hydrolase"/>
    <property type="match status" value="1"/>
</dbReference>
<dbReference type="KEGG" id="hla:Hlac_1544"/>
<feature type="transmembrane region" description="Helical" evidence="1">
    <location>
        <begin position="12"/>
        <end position="38"/>
    </location>
</feature>
<gene>
    <name evidence="3" type="ordered locus">Hlac_1544</name>
</gene>
<keyword evidence="1" id="KW-0812">Transmembrane</keyword>
<dbReference type="GeneID" id="7401474"/>
<dbReference type="AlphaFoldDB" id="B9LP44"/>
<name>B9LP44_HALLT</name>
<dbReference type="Proteomes" id="UP000000740">
    <property type="component" value="Chromosome 1"/>
</dbReference>
<dbReference type="EMBL" id="CP001365">
    <property type="protein sequence ID" value="ACM57132.1"/>
    <property type="molecule type" value="Genomic_DNA"/>
</dbReference>
<accession>B9LP44</accession>
<dbReference type="RefSeq" id="WP_015910272.1">
    <property type="nucleotide sequence ID" value="NC_012029.1"/>
</dbReference>
<evidence type="ECO:0000259" key="2">
    <source>
        <dbReference type="Pfam" id="PF12695"/>
    </source>
</evidence>
<sequence length="254" mass="26188">MSLGRETLPDRRTVGVVLAALLLVVAVVAGGAGLYFAVGLGPDEAAVSAVESSEDVTVERLDGATVVRSGPVTAETTGLVYYPGGRVNHESYVPTAAEMVAGRDVAVVIVDMPLNLAVLGPNRADGAREAFPAIESWAVGGHSLGGAMACRYAADNADELNGLVLHASYCDRDVSESGLRVLSVLGAADGVLDAERERESRANLPPETRVVELDGVNHAGFGAYGPQRGDRPVATEPAAMRERVGNATGAWLAG</sequence>
<dbReference type="Pfam" id="PF12695">
    <property type="entry name" value="Abhydrolase_5"/>
    <property type="match status" value="1"/>
</dbReference>
<dbReference type="InterPro" id="IPR029058">
    <property type="entry name" value="AB_hydrolase_fold"/>
</dbReference>
<dbReference type="GO" id="GO:0016787">
    <property type="term" value="F:hydrolase activity"/>
    <property type="evidence" value="ECO:0007669"/>
    <property type="project" value="InterPro"/>
</dbReference>
<evidence type="ECO:0000256" key="1">
    <source>
        <dbReference type="SAM" id="Phobius"/>
    </source>
</evidence>
<dbReference type="eggNOG" id="arCOG13028">
    <property type="taxonomic scope" value="Archaea"/>
</dbReference>